<keyword evidence="1" id="KW-0378">Hydrolase</keyword>
<dbReference type="KEGG" id="ddb:E7747_11415"/>
<feature type="signal peptide" evidence="2">
    <location>
        <begin position="1"/>
        <end position="20"/>
    </location>
</feature>
<dbReference type="InterPro" id="IPR011042">
    <property type="entry name" value="6-blade_b-propeller_TolB-like"/>
</dbReference>
<organism evidence="4 5">
    <name type="scientific">Duncaniella dubosii</name>
    <dbReference type="NCBI Taxonomy" id="2518971"/>
    <lineage>
        <taxon>Bacteria</taxon>
        <taxon>Pseudomonadati</taxon>
        <taxon>Bacteroidota</taxon>
        <taxon>Bacteroidia</taxon>
        <taxon>Bacteroidales</taxon>
        <taxon>Muribaculaceae</taxon>
        <taxon>Duncaniella</taxon>
    </lineage>
</organism>
<dbReference type="Gene3D" id="2.120.10.30">
    <property type="entry name" value="TolB, C-terminal domain"/>
    <property type="match status" value="2"/>
</dbReference>
<feature type="domain" description="Peptidase S9 prolyl oligopeptidase catalytic" evidence="3">
    <location>
        <begin position="600"/>
        <end position="804"/>
    </location>
</feature>
<evidence type="ECO:0000313" key="5">
    <source>
        <dbReference type="Proteomes" id="UP000297149"/>
    </source>
</evidence>
<reference evidence="5" key="1">
    <citation type="submission" date="2019-02" db="EMBL/GenBank/DDBJ databases">
        <title>Isolation and identification of novel species under the genus Muribaculum.</title>
        <authorList>
            <person name="Miyake S."/>
            <person name="Ding Y."/>
            <person name="Low A."/>
            <person name="Soh M."/>
            <person name="Seedorf H."/>
        </authorList>
    </citation>
    <scope>NUCLEOTIDE SEQUENCE [LARGE SCALE GENOMIC DNA]</scope>
    <source>
        <strain evidence="5">H5</strain>
    </source>
</reference>
<evidence type="ECO:0000256" key="2">
    <source>
        <dbReference type="SAM" id="SignalP"/>
    </source>
</evidence>
<dbReference type="InterPro" id="IPR001375">
    <property type="entry name" value="Peptidase_S9_cat"/>
</dbReference>
<name>A0A4P7W4C8_9BACT</name>
<proteinExistence type="predicted"/>
<feature type="chain" id="PRO_5020728807" evidence="2">
    <location>
        <begin position="21"/>
        <end position="819"/>
    </location>
</feature>
<dbReference type="SUPFAM" id="SSF82171">
    <property type="entry name" value="DPP6 N-terminal domain-like"/>
    <property type="match status" value="1"/>
</dbReference>
<dbReference type="PANTHER" id="PTHR42776:SF27">
    <property type="entry name" value="DIPEPTIDYL PEPTIDASE FAMILY MEMBER 6"/>
    <property type="match status" value="1"/>
</dbReference>
<dbReference type="AlphaFoldDB" id="A0A4P7W4C8"/>
<keyword evidence="5" id="KW-1185">Reference proteome</keyword>
<gene>
    <name evidence="4" type="ORF">E7747_11415</name>
</gene>
<protein>
    <submittedName>
        <fullName evidence="4">S9 family peptidase</fullName>
    </submittedName>
</protein>
<dbReference type="GO" id="GO:0004252">
    <property type="term" value="F:serine-type endopeptidase activity"/>
    <property type="evidence" value="ECO:0007669"/>
    <property type="project" value="TreeGrafter"/>
</dbReference>
<accession>A0A4P7W4C8</accession>
<keyword evidence="2" id="KW-0732">Signal</keyword>
<dbReference type="SUPFAM" id="SSF53474">
    <property type="entry name" value="alpha/beta-Hydrolases"/>
    <property type="match status" value="1"/>
</dbReference>
<evidence type="ECO:0000313" key="4">
    <source>
        <dbReference type="EMBL" id="QCD42841.1"/>
    </source>
</evidence>
<dbReference type="InterPro" id="IPR029058">
    <property type="entry name" value="AB_hydrolase_fold"/>
</dbReference>
<dbReference type="EMBL" id="CP039396">
    <property type="protein sequence ID" value="QCD42841.1"/>
    <property type="molecule type" value="Genomic_DNA"/>
</dbReference>
<evidence type="ECO:0000256" key="1">
    <source>
        <dbReference type="ARBA" id="ARBA00022801"/>
    </source>
</evidence>
<dbReference type="Proteomes" id="UP000297149">
    <property type="component" value="Chromosome"/>
</dbReference>
<evidence type="ECO:0000259" key="3">
    <source>
        <dbReference type="Pfam" id="PF00326"/>
    </source>
</evidence>
<dbReference type="PANTHER" id="PTHR42776">
    <property type="entry name" value="SERINE PEPTIDASE S9 FAMILY MEMBER"/>
    <property type="match status" value="1"/>
</dbReference>
<dbReference type="Gene3D" id="3.40.50.1820">
    <property type="entry name" value="alpha/beta hydrolase"/>
    <property type="match status" value="1"/>
</dbReference>
<sequence length="819" mass="91616">MNIRALSLAGLATLWLGASAGKIDVTSFRYQGPFVVNHPVMVDSVDVNSKKFDRTSLLATPISLETAANGREITGDVVLGSNRDAIHLLNFSIDNERYVTATLKIDGLRHHEVYLDGKKLDGDKLTLTPATHNVTIKCLTDNSSADSLHVAIESEHPGLMKINSGVEKRRFTLNDVMTGKRFSSSTLSPSGKYLLRSYYYTHDGGANTFSFDICDFASGRVLAKRTKSLRWMPKSDRLYYTRYVDGKLQLVTVDPANGSETVIANDVPESYFTISPTEDFLIYTRQQEGPKEKNADLYEIIHPEDRQPGWRNRGTLMKYDFATGMSTPLTFGNRNTGLCGLSDDGRKLLYQVSESRLEKRPTTLTSLYLLDLSDNSVMTLVEKEGFFGGAILSPDGTKVALIGSPEAYGAVGRNLPDDRIPSMYDNQLYVLDVATKAITPLTRDFDPSVDNVKWNRNDGNIYFIASDRDRRSLFRVNPTSGKIDNLNAKEDYVMSFSLSNGSNDMVYVGQGAVNSDRLYSLNTKNLRQNLIEDLSAERLDGVMLGECKPWIYKSSRGDSICGRYILPPDFDPTRKYPMIVNYYGGCSPTSRTFESRYPHHVYAAHGYVVLVINPSGSAGFGQEFASRHVNTAGEGVAEDIIEGVRQFIKANPWVDASKIGCIGASYGGFMTQYLQTKTDLFAAAISHAGISDHTSYWGEGYWGYSYSEVSMAKSYPWSHSDLYVKQSPLYNADKIHTPILFLHGDSDTNVPFGESIQMYTALKLLGRETAFVAVRDANHQVTEFNKRKQWQETIFAWFAKYLQDDESWWESLYPKKTLD</sequence>
<dbReference type="Pfam" id="PF00326">
    <property type="entry name" value="Peptidase_S9"/>
    <property type="match status" value="1"/>
</dbReference>
<dbReference type="GO" id="GO:0006508">
    <property type="term" value="P:proteolysis"/>
    <property type="evidence" value="ECO:0007669"/>
    <property type="project" value="InterPro"/>
</dbReference>